<dbReference type="EMBL" id="PQXI01000053">
    <property type="protein sequence ID" value="TGO26750.1"/>
    <property type="molecule type" value="Genomic_DNA"/>
</dbReference>
<evidence type="ECO:0000313" key="2">
    <source>
        <dbReference type="Proteomes" id="UP000297910"/>
    </source>
</evidence>
<dbReference type="Proteomes" id="UP000297910">
    <property type="component" value="Unassembled WGS sequence"/>
</dbReference>
<dbReference type="AlphaFoldDB" id="A0A4Z1FTW4"/>
<proteinExistence type="predicted"/>
<comment type="caution">
    <text evidence="1">The sequence shown here is derived from an EMBL/GenBank/DDBJ whole genome shotgun (WGS) entry which is preliminary data.</text>
</comment>
<keyword evidence="2" id="KW-1185">Reference proteome</keyword>
<name>A0A4Z1FTW4_9HELO</name>
<organism evidence="1 2">
    <name type="scientific">Botrytis paeoniae</name>
    <dbReference type="NCBI Taxonomy" id="278948"/>
    <lineage>
        <taxon>Eukaryota</taxon>
        <taxon>Fungi</taxon>
        <taxon>Dikarya</taxon>
        <taxon>Ascomycota</taxon>
        <taxon>Pezizomycotina</taxon>
        <taxon>Leotiomycetes</taxon>
        <taxon>Helotiales</taxon>
        <taxon>Sclerotiniaceae</taxon>
        <taxon>Botrytis</taxon>
    </lineage>
</organism>
<reference evidence="1 2" key="1">
    <citation type="submission" date="2017-12" db="EMBL/GenBank/DDBJ databases">
        <title>Comparative genomics of Botrytis spp.</title>
        <authorList>
            <person name="Valero-Jimenez C.A."/>
            <person name="Tapia P."/>
            <person name="Veloso J."/>
            <person name="Silva-Moreno E."/>
            <person name="Staats M."/>
            <person name="Valdes J.H."/>
            <person name="Van Kan J.A.L."/>
        </authorList>
    </citation>
    <scope>NUCLEOTIDE SEQUENCE [LARGE SCALE GENOMIC DNA]</scope>
    <source>
        <strain evidence="1 2">Bp0003</strain>
    </source>
</reference>
<gene>
    <name evidence="1" type="ORF">BPAE_0053g00030</name>
</gene>
<protein>
    <submittedName>
        <fullName evidence="1">Uncharacterized protein</fullName>
    </submittedName>
</protein>
<evidence type="ECO:0000313" key="1">
    <source>
        <dbReference type="EMBL" id="TGO26750.1"/>
    </source>
</evidence>
<accession>A0A4Z1FTW4</accession>
<sequence length="104" mass="10980">MFNAYFSGIANVIITGCDDSGDSEADVGIEGSRQASRGIETDLIASVENCSSIELMNNLNATAGADGSRTTMPANRIQTKGRNYSRWLGFAYATSDYGILIATG</sequence>